<evidence type="ECO:0000256" key="8">
    <source>
        <dbReference type="RuleBase" id="RU000683"/>
    </source>
</evidence>
<evidence type="ECO:0000256" key="2">
    <source>
        <dbReference type="ARBA" id="ARBA00008784"/>
    </source>
</evidence>
<dbReference type="InterPro" id="IPR037523">
    <property type="entry name" value="VOC_core"/>
</dbReference>
<dbReference type="EMBL" id="JAAOCP010000003">
    <property type="protein sequence ID" value="MBJ7638467.1"/>
    <property type="molecule type" value="Genomic_DNA"/>
</dbReference>
<dbReference type="AlphaFoldDB" id="A0AA41CNV6"/>
<name>A0AA41CNV6_WEICO</name>
<keyword evidence="11" id="KW-1185">Reference proteome</keyword>
<protein>
    <recommendedName>
        <fullName evidence="9">VOC domain-containing protein</fullName>
    </recommendedName>
</protein>
<evidence type="ECO:0000313" key="11">
    <source>
        <dbReference type="Proteomes" id="UP000728106"/>
    </source>
</evidence>
<evidence type="ECO:0000313" key="10">
    <source>
        <dbReference type="EMBL" id="MBJ7638467.1"/>
    </source>
</evidence>
<dbReference type="RefSeq" id="WP_135460860.1">
    <property type="nucleotide sequence ID" value="NZ_JAAOCV010000005.1"/>
</dbReference>
<keyword evidence="5 8" id="KW-0223">Dioxygenase</keyword>
<dbReference type="InterPro" id="IPR000486">
    <property type="entry name" value="Xdiol_ring_cleave_dOase_1/2"/>
</dbReference>
<dbReference type="SUPFAM" id="SSF54593">
    <property type="entry name" value="Glyoxalase/Bleomycin resistance protein/Dihydroxybiphenyl dioxygenase"/>
    <property type="match status" value="2"/>
</dbReference>
<dbReference type="PANTHER" id="PTHR43279:SF1">
    <property type="entry name" value="CATECHOL-2,3-DIOXYGENASE"/>
    <property type="match status" value="1"/>
</dbReference>
<evidence type="ECO:0000256" key="4">
    <source>
        <dbReference type="ARBA" id="ARBA00022797"/>
    </source>
</evidence>
<evidence type="ECO:0000259" key="9">
    <source>
        <dbReference type="PROSITE" id="PS51819"/>
    </source>
</evidence>
<dbReference type="InterPro" id="IPR029068">
    <property type="entry name" value="Glyas_Bleomycin-R_OHBP_Dase"/>
</dbReference>
<evidence type="ECO:0000256" key="6">
    <source>
        <dbReference type="ARBA" id="ARBA00023002"/>
    </source>
</evidence>
<accession>A0AA41CNV6</accession>
<dbReference type="Gene3D" id="3.10.180.10">
    <property type="entry name" value="2,3-Dihydroxybiphenyl 1,2-Dioxygenase, domain 1"/>
    <property type="match status" value="2"/>
</dbReference>
<keyword evidence="4 8" id="KW-0058">Aromatic hydrocarbons catabolism</keyword>
<gene>
    <name evidence="10" type="ORF">HAU20_03585</name>
</gene>
<keyword evidence="3" id="KW-0479">Metal-binding</keyword>
<comment type="caution">
    <text evidence="10">The sequence shown here is derived from an EMBL/GenBank/DDBJ whole genome shotgun (WGS) entry which is preliminary data.</text>
</comment>
<dbReference type="Pfam" id="PF00903">
    <property type="entry name" value="Glyoxalase"/>
    <property type="match status" value="1"/>
</dbReference>
<reference evidence="10 11" key="1">
    <citation type="journal article" date="2021" name="Int. J. Food Microbiol.">
        <title>Safety demonstration of a microbial species for use in the food chain: Weissella confusa.</title>
        <authorList>
            <person name="Bourdichon F."/>
            <person name="Patrone V."/>
            <person name="Fontana A."/>
            <person name="Milani G."/>
            <person name="Morelli L."/>
        </authorList>
    </citation>
    <scope>NUCLEOTIDE SEQUENCE [LARGE SCALE GENOMIC DNA]</scope>
    <source>
        <strain evidence="10 11">CCUG 43002</strain>
    </source>
</reference>
<evidence type="ECO:0000256" key="7">
    <source>
        <dbReference type="ARBA" id="ARBA00023004"/>
    </source>
</evidence>
<dbReference type="GO" id="GO:0051213">
    <property type="term" value="F:dioxygenase activity"/>
    <property type="evidence" value="ECO:0007669"/>
    <property type="project" value="UniProtKB-KW"/>
</dbReference>
<evidence type="ECO:0000256" key="5">
    <source>
        <dbReference type="ARBA" id="ARBA00022964"/>
    </source>
</evidence>
<dbReference type="PROSITE" id="PS51819">
    <property type="entry name" value="VOC"/>
    <property type="match status" value="1"/>
</dbReference>
<comment type="cofactor">
    <cofactor evidence="1 8">
        <name>Fe(2+)</name>
        <dbReference type="ChEBI" id="CHEBI:29033"/>
    </cofactor>
</comment>
<organism evidence="10 11">
    <name type="scientific">Weissella confusa</name>
    <name type="common">Lactobacillus confusus</name>
    <dbReference type="NCBI Taxonomy" id="1583"/>
    <lineage>
        <taxon>Bacteria</taxon>
        <taxon>Bacillati</taxon>
        <taxon>Bacillota</taxon>
        <taxon>Bacilli</taxon>
        <taxon>Lactobacillales</taxon>
        <taxon>Lactobacillaceae</taxon>
        <taxon>Weissella</taxon>
    </lineage>
</organism>
<dbReference type="PROSITE" id="PS00082">
    <property type="entry name" value="EXTRADIOL_DIOXYGENAS"/>
    <property type="match status" value="1"/>
</dbReference>
<feature type="domain" description="VOC" evidence="9">
    <location>
        <begin position="7"/>
        <end position="122"/>
    </location>
</feature>
<keyword evidence="7 8" id="KW-0408">Iron</keyword>
<dbReference type="GO" id="GO:0008198">
    <property type="term" value="F:ferrous iron binding"/>
    <property type="evidence" value="ECO:0007669"/>
    <property type="project" value="InterPro"/>
</dbReference>
<dbReference type="PANTHER" id="PTHR43279">
    <property type="entry name" value="CATECHOL-2,3-DIOXYGENASE"/>
    <property type="match status" value="1"/>
</dbReference>
<keyword evidence="6 8" id="KW-0560">Oxidoreductase</keyword>
<dbReference type="Proteomes" id="UP000728106">
    <property type="component" value="Unassembled WGS sequence"/>
</dbReference>
<evidence type="ECO:0000256" key="1">
    <source>
        <dbReference type="ARBA" id="ARBA00001954"/>
    </source>
</evidence>
<dbReference type="InterPro" id="IPR004360">
    <property type="entry name" value="Glyas_Fos-R_dOase_dom"/>
</dbReference>
<comment type="similarity">
    <text evidence="2 8">Belongs to the extradiol ring-cleavage dioxygenase family.</text>
</comment>
<sequence length="275" mass="31316">MIDVTYKIEHLTIQGANEDAMRIFYRDILVLHEQQISGNKFSYSFIEGGEPFLHIQFNGEKPETQRGGLYHYALLLPDTASLAALIDRLLRVQYPMGAGDHDVSEAFYVNDPDGNGIELYHDRPEEGWKWDNGLVTMGTANVDVRSLLNYKSGMWSGFPDGTTIGHVHFVGDKVATGDDFFLNLLGMELTSTIEDSAHFYSHNHYHHHHAYNTWLGNNVKMRQGHETGLINWSVSVNEDYFERLLSQNADYLIDDESLMITDPFNSQLIVRKSQA</sequence>
<evidence type="ECO:0000256" key="3">
    <source>
        <dbReference type="ARBA" id="ARBA00022723"/>
    </source>
</evidence>
<proteinExistence type="inferred from homology"/>